<accession>A0A834WHF6</accession>
<name>A0A834WHF6_9FABA</name>
<protein>
    <submittedName>
        <fullName evidence="1">Uncharacterized protein</fullName>
    </submittedName>
</protein>
<dbReference type="Proteomes" id="UP000634136">
    <property type="component" value="Unassembled WGS sequence"/>
</dbReference>
<dbReference type="EMBL" id="JAAIUW010000007">
    <property type="protein sequence ID" value="KAF7823505.1"/>
    <property type="molecule type" value="Genomic_DNA"/>
</dbReference>
<organism evidence="1 2">
    <name type="scientific">Senna tora</name>
    <dbReference type="NCBI Taxonomy" id="362788"/>
    <lineage>
        <taxon>Eukaryota</taxon>
        <taxon>Viridiplantae</taxon>
        <taxon>Streptophyta</taxon>
        <taxon>Embryophyta</taxon>
        <taxon>Tracheophyta</taxon>
        <taxon>Spermatophyta</taxon>
        <taxon>Magnoliopsida</taxon>
        <taxon>eudicotyledons</taxon>
        <taxon>Gunneridae</taxon>
        <taxon>Pentapetalae</taxon>
        <taxon>rosids</taxon>
        <taxon>fabids</taxon>
        <taxon>Fabales</taxon>
        <taxon>Fabaceae</taxon>
        <taxon>Caesalpinioideae</taxon>
        <taxon>Cassia clade</taxon>
        <taxon>Senna</taxon>
    </lineage>
</organism>
<proteinExistence type="predicted"/>
<reference evidence="1" key="1">
    <citation type="submission" date="2020-09" db="EMBL/GenBank/DDBJ databases">
        <title>Genome-Enabled Discovery of Anthraquinone Biosynthesis in Senna tora.</title>
        <authorList>
            <person name="Kang S.-H."/>
            <person name="Pandey R.P."/>
            <person name="Lee C.-M."/>
            <person name="Sim J.-S."/>
            <person name="Jeong J.-T."/>
            <person name="Choi B.-S."/>
            <person name="Jung M."/>
            <person name="Ginzburg D."/>
            <person name="Zhao K."/>
            <person name="Won S.Y."/>
            <person name="Oh T.-J."/>
            <person name="Yu Y."/>
            <person name="Kim N.-H."/>
            <person name="Lee O.R."/>
            <person name="Lee T.-H."/>
            <person name="Bashyal P."/>
            <person name="Kim T.-S."/>
            <person name="Lee W.-H."/>
            <person name="Kawkins C."/>
            <person name="Kim C.-K."/>
            <person name="Kim J.S."/>
            <person name="Ahn B.O."/>
            <person name="Rhee S.Y."/>
            <person name="Sohng J.K."/>
        </authorList>
    </citation>
    <scope>NUCLEOTIDE SEQUENCE</scope>
    <source>
        <tissue evidence="1">Leaf</tissue>
    </source>
</reference>
<keyword evidence="2" id="KW-1185">Reference proteome</keyword>
<sequence length="209" mass="23250">MEVDKGSRASWAWSSIVEGRELRAGRLGMGGLLKYGKMDEFLFFPGFKLNGDGHTSDAEPYIVDSLIQDGKWNLGSILDRLSCEEVQAIKCIPISQGGSNDVLFFGFEVDDWWFKILTDEKRFGEETKSQIAFISWFILKDRCANGIIVASDKLPSSLVKFVNFECNKITNWLAKAASPRMSPLDWVLPPSSLACTLAADKVERNVGIG</sequence>
<gene>
    <name evidence="1" type="ORF">G2W53_021649</name>
</gene>
<evidence type="ECO:0000313" key="2">
    <source>
        <dbReference type="Proteomes" id="UP000634136"/>
    </source>
</evidence>
<evidence type="ECO:0000313" key="1">
    <source>
        <dbReference type="EMBL" id="KAF7823505.1"/>
    </source>
</evidence>
<comment type="caution">
    <text evidence="1">The sequence shown here is derived from an EMBL/GenBank/DDBJ whole genome shotgun (WGS) entry which is preliminary data.</text>
</comment>
<dbReference type="AlphaFoldDB" id="A0A834WHF6"/>